<dbReference type="RefSeq" id="WP_075103901.1">
    <property type="nucleotide sequence ID" value="NZ_MSJM01000001.1"/>
</dbReference>
<reference evidence="3" key="1">
    <citation type="submission" date="2016-12" db="EMBL/GenBank/DDBJ databases">
        <authorList>
            <person name="Gulvik C.A."/>
        </authorList>
    </citation>
    <scope>NUCLEOTIDE SEQUENCE [LARGE SCALE GENOMIC DNA]</scope>
    <source>
        <strain evidence="3">NED12-00049-6B</strain>
    </source>
</reference>
<evidence type="ECO:0000313" key="3">
    <source>
        <dbReference type="Proteomes" id="UP000186890"/>
    </source>
</evidence>
<dbReference type="Proteomes" id="UP000186890">
    <property type="component" value="Unassembled WGS sequence"/>
</dbReference>
<evidence type="ECO:0000313" key="2">
    <source>
        <dbReference type="EMBL" id="OLF48858.1"/>
    </source>
</evidence>
<comment type="caution">
    <text evidence="2">The sequence shown here is derived from an EMBL/GenBank/DDBJ whole genome shotgun (WGS) entry which is preliminary data.</text>
</comment>
<dbReference type="OrthoDB" id="2229849at2"/>
<protein>
    <submittedName>
        <fullName evidence="2">Uncharacterized protein</fullName>
    </submittedName>
</protein>
<evidence type="ECO:0000256" key="1">
    <source>
        <dbReference type="SAM" id="Phobius"/>
    </source>
</evidence>
<keyword evidence="1" id="KW-0472">Membrane</keyword>
<dbReference type="EMBL" id="MSJM01000001">
    <property type="protein sequence ID" value="OLF48858.1"/>
    <property type="molecule type" value="Genomic_DNA"/>
</dbReference>
<keyword evidence="1" id="KW-1133">Transmembrane helix</keyword>
<keyword evidence="3" id="KW-1185">Reference proteome</keyword>
<proteinExistence type="predicted"/>
<sequence>MYNERLVKLLKIGVAILLAALIFSLGYGTASIQSRMNKKEAQASQTVKKKEAEPHELKRKGVEDFLIAYYTRKDLGENRKRYKPFMTESLYNATVSDEDTPLQKTYKGYVVDRIYQNATIYIDSENKEVIAQVRYSQTILEEKDNRDGKSYNEQGTATLRLNYSETENKFLVNNIEAVVLSDGSELSVGETAKAVIGKTRGKEKR</sequence>
<dbReference type="AlphaFoldDB" id="A0A1Q8EAN5"/>
<name>A0A1Q8EAN5_9STRE</name>
<gene>
    <name evidence="2" type="ORF">BU202_00795</name>
</gene>
<accession>A0A1Q8EAN5</accession>
<feature type="transmembrane region" description="Helical" evidence="1">
    <location>
        <begin position="12"/>
        <end position="30"/>
    </location>
</feature>
<keyword evidence="1" id="KW-0812">Transmembrane</keyword>
<organism evidence="2 3">
    <name type="scientific">Streptococcus cuniculi</name>
    <dbReference type="NCBI Taxonomy" id="1432788"/>
    <lineage>
        <taxon>Bacteria</taxon>
        <taxon>Bacillati</taxon>
        <taxon>Bacillota</taxon>
        <taxon>Bacilli</taxon>
        <taxon>Lactobacillales</taxon>
        <taxon>Streptococcaceae</taxon>
        <taxon>Streptococcus</taxon>
    </lineage>
</organism>